<sequence length="32" mass="3639">MEGWRIVLRVELEAEMGSQSKCSDFFLTAFTG</sequence>
<dbReference type="Proteomes" id="UP000008811">
    <property type="component" value="Chromosome"/>
</dbReference>
<dbReference type="KEGG" id="cpc:Cpar_1240"/>
<evidence type="ECO:0000313" key="2">
    <source>
        <dbReference type="Proteomes" id="UP000008811"/>
    </source>
</evidence>
<name>B3QNZ2_CHLP8</name>
<reference evidence="1" key="1">
    <citation type="submission" date="2008-06" db="EMBL/GenBank/DDBJ databases">
        <title>Complete sequence of Chlorobaculum parvum NCIB 8327.</title>
        <authorList>
            <consortium name="US DOE Joint Genome Institute"/>
            <person name="Lucas S."/>
            <person name="Copeland A."/>
            <person name="Lapidus A."/>
            <person name="Glavina del Rio T."/>
            <person name="Dalin E."/>
            <person name="Tice H."/>
            <person name="Bruce D."/>
            <person name="Goodwin L."/>
            <person name="Pitluck S."/>
            <person name="Schmutz J."/>
            <person name="Larimer F."/>
            <person name="Land M."/>
            <person name="Hauser L."/>
            <person name="Kyrpides N."/>
            <person name="Mikhailova N."/>
            <person name="Zhao F."/>
            <person name="Li T."/>
            <person name="Liu Z."/>
            <person name="Overmann J."/>
            <person name="Bryant D.A."/>
            <person name="Richardson P."/>
        </authorList>
    </citation>
    <scope>NUCLEOTIDE SEQUENCE [LARGE SCALE GENOMIC DNA]</scope>
    <source>
        <strain evidence="1">NCIB 8327</strain>
    </source>
</reference>
<gene>
    <name evidence="1" type="ordered locus">Cpar_1240</name>
</gene>
<keyword evidence="2" id="KW-1185">Reference proteome</keyword>
<dbReference type="EMBL" id="CP001099">
    <property type="protein sequence ID" value="ACF11645.1"/>
    <property type="molecule type" value="Genomic_DNA"/>
</dbReference>
<proteinExistence type="predicted"/>
<dbReference type="AlphaFoldDB" id="B3QNZ2"/>
<accession>B3QNZ2</accession>
<organism evidence="1 2">
    <name type="scientific">Chlorobaculum parvum (strain DSM 263 / NCIMB 8327)</name>
    <name type="common">Chlorobium vibrioforme subsp. thiosulfatophilum</name>
    <dbReference type="NCBI Taxonomy" id="517417"/>
    <lineage>
        <taxon>Bacteria</taxon>
        <taxon>Pseudomonadati</taxon>
        <taxon>Chlorobiota</taxon>
        <taxon>Chlorobiia</taxon>
        <taxon>Chlorobiales</taxon>
        <taxon>Chlorobiaceae</taxon>
        <taxon>Chlorobaculum</taxon>
    </lineage>
</organism>
<protein>
    <submittedName>
        <fullName evidence="1">Uncharacterized protein</fullName>
    </submittedName>
</protein>
<dbReference type="HOGENOM" id="CLU_3388719_0_0_10"/>
<evidence type="ECO:0000313" key="1">
    <source>
        <dbReference type="EMBL" id="ACF11645.1"/>
    </source>
</evidence>